<evidence type="ECO:0000256" key="3">
    <source>
        <dbReference type="ARBA" id="ARBA00022884"/>
    </source>
</evidence>
<dbReference type="GO" id="GO:1990904">
    <property type="term" value="C:ribonucleoprotein complex"/>
    <property type="evidence" value="ECO:0007669"/>
    <property type="project" value="UniProtKB-KW"/>
</dbReference>
<dbReference type="InterPro" id="IPR036791">
    <property type="entry name" value="Ribosomal_bL9_C_sf"/>
</dbReference>
<dbReference type="InterPro" id="IPR020070">
    <property type="entry name" value="Ribosomal_bL9_N"/>
</dbReference>
<sequence length="147" mass="15863">MKIILLKDVAKVGQHGTIKEVSDGYALNFLIARGLAVQATPEKVKKHEEEQKREGEKRERESKALAVAVASLRGARIELSVRATEKGGLFKSVGPKEIADALQQQKGAALPEEAIHPLEPIKAIGDHIIKISASGAETEIMLKIVAI</sequence>
<evidence type="ECO:0000256" key="8">
    <source>
        <dbReference type="SAM" id="MobiDB-lite"/>
    </source>
</evidence>
<dbReference type="EMBL" id="MFKV01000003">
    <property type="protein sequence ID" value="OGG51042.1"/>
    <property type="molecule type" value="Genomic_DNA"/>
</dbReference>
<dbReference type="Gene3D" id="3.10.430.100">
    <property type="entry name" value="Ribosomal protein L9, C-terminal domain"/>
    <property type="match status" value="1"/>
</dbReference>
<evidence type="ECO:0000259" key="9">
    <source>
        <dbReference type="PROSITE" id="PS00651"/>
    </source>
</evidence>
<dbReference type="InterPro" id="IPR036935">
    <property type="entry name" value="Ribosomal_bL9_N_sf"/>
</dbReference>
<comment type="function">
    <text evidence="7">Binds to the 23S rRNA.</text>
</comment>
<name>A0A1F6CQ97_9BACT</name>
<dbReference type="HAMAP" id="MF_00503">
    <property type="entry name" value="Ribosomal_bL9"/>
    <property type="match status" value="1"/>
</dbReference>
<feature type="domain" description="Ribosomal protein L9" evidence="9">
    <location>
        <begin position="13"/>
        <end position="40"/>
    </location>
</feature>
<dbReference type="Proteomes" id="UP000178370">
    <property type="component" value="Unassembled WGS sequence"/>
</dbReference>
<dbReference type="SUPFAM" id="SSF55653">
    <property type="entry name" value="Ribosomal protein L9 C-domain"/>
    <property type="match status" value="1"/>
</dbReference>
<dbReference type="GO" id="GO:0005840">
    <property type="term" value="C:ribosome"/>
    <property type="evidence" value="ECO:0007669"/>
    <property type="project" value="UniProtKB-KW"/>
</dbReference>
<dbReference type="GO" id="GO:0003735">
    <property type="term" value="F:structural constituent of ribosome"/>
    <property type="evidence" value="ECO:0007669"/>
    <property type="project" value="InterPro"/>
</dbReference>
<dbReference type="NCBIfam" id="TIGR00158">
    <property type="entry name" value="L9"/>
    <property type="match status" value="1"/>
</dbReference>
<gene>
    <name evidence="7" type="primary">rplI</name>
    <name evidence="10" type="ORF">A2763_04190</name>
</gene>
<dbReference type="Pfam" id="PF01281">
    <property type="entry name" value="Ribosomal_L9_N"/>
    <property type="match status" value="1"/>
</dbReference>
<evidence type="ECO:0000256" key="5">
    <source>
        <dbReference type="ARBA" id="ARBA00023274"/>
    </source>
</evidence>
<proteinExistence type="inferred from homology"/>
<keyword evidence="5 7" id="KW-0687">Ribonucleoprotein</keyword>
<evidence type="ECO:0000313" key="11">
    <source>
        <dbReference type="Proteomes" id="UP000178370"/>
    </source>
</evidence>
<evidence type="ECO:0000256" key="6">
    <source>
        <dbReference type="ARBA" id="ARBA00035292"/>
    </source>
</evidence>
<evidence type="ECO:0000256" key="1">
    <source>
        <dbReference type="ARBA" id="ARBA00010605"/>
    </source>
</evidence>
<dbReference type="STRING" id="1798482.A2763_04190"/>
<dbReference type="Gene3D" id="3.40.5.10">
    <property type="entry name" value="Ribosomal protein L9, N-terminal domain"/>
    <property type="match status" value="1"/>
</dbReference>
<evidence type="ECO:0000256" key="2">
    <source>
        <dbReference type="ARBA" id="ARBA00022730"/>
    </source>
</evidence>
<dbReference type="InterPro" id="IPR009027">
    <property type="entry name" value="Ribosomal_bL9/RNase_H1_N"/>
</dbReference>
<dbReference type="PROSITE" id="PS00651">
    <property type="entry name" value="RIBOSOMAL_L9"/>
    <property type="match status" value="1"/>
</dbReference>
<dbReference type="GO" id="GO:0019843">
    <property type="term" value="F:rRNA binding"/>
    <property type="evidence" value="ECO:0007669"/>
    <property type="project" value="UniProtKB-UniRule"/>
</dbReference>
<keyword evidence="2 7" id="KW-0699">rRNA-binding</keyword>
<comment type="caution">
    <text evidence="10">The sequence shown here is derived from an EMBL/GenBank/DDBJ whole genome shotgun (WGS) entry which is preliminary data.</text>
</comment>
<dbReference type="Pfam" id="PF03948">
    <property type="entry name" value="Ribosomal_L9_C"/>
    <property type="match status" value="1"/>
</dbReference>
<evidence type="ECO:0000313" key="10">
    <source>
        <dbReference type="EMBL" id="OGG51042.1"/>
    </source>
</evidence>
<reference evidence="10 11" key="1">
    <citation type="journal article" date="2016" name="Nat. Commun.">
        <title>Thousands of microbial genomes shed light on interconnected biogeochemical processes in an aquifer system.</title>
        <authorList>
            <person name="Anantharaman K."/>
            <person name="Brown C.T."/>
            <person name="Hug L.A."/>
            <person name="Sharon I."/>
            <person name="Castelle C.J."/>
            <person name="Probst A.J."/>
            <person name="Thomas B.C."/>
            <person name="Singh A."/>
            <person name="Wilkins M.J."/>
            <person name="Karaoz U."/>
            <person name="Brodie E.L."/>
            <person name="Williams K.H."/>
            <person name="Hubbard S.S."/>
            <person name="Banfield J.F."/>
        </authorList>
    </citation>
    <scope>NUCLEOTIDE SEQUENCE [LARGE SCALE GENOMIC DNA]</scope>
</reference>
<evidence type="ECO:0000256" key="4">
    <source>
        <dbReference type="ARBA" id="ARBA00022980"/>
    </source>
</evidence>
<protein>
    <recommendedName>
        <fullName evidence="6 7">Large ribosomal subunit protein bL9</fullName>
    </recommendedName>
</protein>
<keyword evidence="4 7" id="KW-0689">Ribosomal protein</keyword>
<dbReference type="GO" id="GO:0006412">
    <property type="term" value="P:translation"/>
    <property type="evidence" value="ECO:0007669"/>
    <property type="project" value="UniProtKB-UniRule"/>
</dbReference>
<dbReference type="InterPro" id="IPR020069">
    <property type="entry name" value="Ribosomal_bL9_C"/>
</dbReference>
<keyword evidence="3 7" id="KW-0694">RNA-binding</keyword>
<dbReference type="AlphaFoldDB" id="A0A1F6CQ97"/>
<dbReference type="PANTHER" id="PTHR21368">
    <property type="entry name" value="50S RIBOSOMAL PROTEIN L9"/>
    <property type="match status" value="1"/>
</dbReference>
<evidence type="ECO:0000256" key="7">
    <source>
        <dbReference type="HAMAP-Rule" id="MF_00503"/>
    </source>
</evidence>
<feature type="region of interest" description="Disordered" evidence="8">
    <location>
        <begin position="41"/>
        <end position="60"/>
    </location>
</feature>
<organism evidence="10 11">
    <name type="scientific">Candidatus Kaiserbacteria bacterium RIFCSPHIGHO2_01_FULL_54_36</name>
    <dbReference type="NCBI Taxonomy" id="1798482"/>
    <lineage>
        <taxon>Bacteria</taxon>
        <taxon>Candidatus Kaiseribacteriota</taxon>
    </lineage>
</organism>
<dbReference type="SUPFAM" id="SSF55658">
    <property type="entry name" value="L9 N-domain-like"/>
    <property type="match status" value="1"/>
</dbReference>
<comment type="similarity">
    <text evidence="1 7">Belongs to the bacterial ribosomal protein bL9 family.</text>
</comment>
<dbReference type="InterPro" id="IPR000244">
    <property type="entry name" value="Ribosomal_bL9"/>
</dbReference>
<feature type="compositionally biased region" description="Basic and acidic residues" evidence="8">
    <location>
        <begin position="42"/>
        <end position="60"/>
    </location>
</feature>
<accession>A0A1F6CQ97</accession>
<dbReference type="InterPro" id="IPR020594">
    <property type="entry name" value="Ribosomal_bL9_bac/chp"/>
</dbReference>